<dbReference type="RefSeq" id="WP_203929390.1">
    <property type="nucleotide sequence ID" value="NZ_BOPH01000062.1"/>
</dbReference>
<evidence type="ECO:0000256" key="2">
    <source>
        <dbReference type="ARBA" id="ARBA00007362"/>
    </source>
</evidence>
<dbReference type="EMBL" id="BOPH01000062">
    <property type="protein sequence ID" value="GIJ69469.1"/>
    <property type="molecule type" value="Genomic_DNA"/>
</dbReference>
<dbReference type="SUPFAM" id="SSF103481">
    <property type="entry name" value="Multidrug resistance efflux transporter EmrE"/>
    <property type="match status" value="2"/>
</dbReference>
<dbReference type="InterPro" id="IPR037185">
    <property type="entry name" value="EmrE-like"/>
</dbReference>
<feature type="transmembrane region" description="Helical" evidence="6">
    <location>
        <begin position="16"/>
        <end position="38"/>
    </location>
</feature>
<feature type="transmembrane region" description="Helical" evidence="6">
    <location>
        <begin position="44"/>
        <end position="64"/>
    </location>
</feature>
<dbReference type="GO" id="GO:0016020">
    <property type="term" value="C:membrane"/>
    <property type="evidence" value="ECO:0007669"/>
    <property type="project" value="UniProtKB-SubCell"/>
</dbReference>
<protein>
    <submittedName>
        <fullName evidence="8">Transporter</fullName>
    </submittedName>
</protein>
<evidence type="ECO:0000256" key="6">
    <source>
        <dbReference type="SAM" id="Phobius"/>
    </source>
</evidence>
<comment type="similarity">
    <text evidence="2">Belongs to the EamA transporter family.</text>
</comment>
<evidence type="ECO:0000256" key="1">
    <source>
        <dbReference type="ARBA" id="ARBA00004141"/>
    </source>
</evidence>
<reference evidence="8" key="1">
    <citation type="submission" date="2021-01" db="EMBL/GenBank/DDBJ databases">
        <title>Whole genome shotgun sequence of Virgisporangium ochraceum NBRC 16418.</title>
        <authorList>
            <person name="Komaki H."/>
            <person name="Tamura T."/>
        </authorList>
    </citation>
    <scope>NUCLEOTIDE SEQUENCE</scope>
    <source>
        <strain evidence="8">NBRC 16418</strain>
    </source>
</reference>
<evidence type="ECO:0000313" key="9">
    <source>
        <dbReference type="Proteomes" id="UP000635606"/>
    </source>
</evidence>
<feature type="transmembrane region" description="Helical" evidence="6">
    <location>
        <begin position="191"/>
        <end position="213"/>
    </location>
</feature>
<name>A0A8J3ZS27_9ACTN</name>
<comment type="caution">
    <text evidence="8">The sequence shown here is derived from an EMBL/GenBank/DDBJ whole genome shotgun (WGS) entry which is preliminary data.</text>
</comment>
<accession>A0A8J3ZS27</accession>
<evidence type="ECO:0000256" key="5">
    <source>
        <dbReference type="ARBA" id="ARBA00023136"/>
    </source>
</evidence>
<sequence>MTAATAPDTAAPVKEWLPGLVVLAAIWGSSFLFIKIAVGEMHPTYLTLGRVGSGALALLVVLLITRDRLPRGRWIWLHLNLVSAFGVVLPFTLFGYGEERISSVLAGIWNAATPLVVLPMAVLVFRTEGPALRKAVGVVLGFLGVVVVLGVWEGVGGAQLTGQLMCFAAAACYGVAIPYQKRYLAGEPLSGLSLTTAQLLVATAQIAVVAPLVGGAPPAVGELSWKAIGSVLAIGVLGTGLAFVINLRNVRLAGASAASMVTYIVPLFAVLIGMIVLDEGLAWYQPVGALIVLFGVAVSQGVVKRRREVAVAGETVVPAGHH</sequence>
<evidence type="ECO:0000259" key="7">
    <source>
        <dbReference type="Pfam" id="PF00892"/>
    </source>
</evidence>
<dbReference type="Pfam" id="PF00892">
    <property type="entry name" value="EamA"/>
    <property type="match status" value="2"/>
</dbReference>
<proteinExistence type="inferred from homology"/>
<gene>
    <name evidence="8" type="ORF">Voc01_043860</name>
</gene>
<keyword evidence="9" id="KW-1185">Reference proteome</keyword>
<evidence type="ECO:0000256" key="3">
    <source>
        <dbReference type="ARBA" id="ARBA00022692"/>
    </source>
</evidence>
<dbReference type="PANTHER" id="PTHR32322:SF9">
    <property type="entry name" value="AMINO-ACID METABOLITE EFFLUX PUMP-RELATED"/>
    <property type="match status" value="1"/>
</dbReference>
<dbReference type="PANTHER" id="PTHR32322">
    <property type="entry name" value="INNER MEMBRANE TRANSPORTER"/>
    <property type="match status" value="1"/>
</dbReference>
<evidence type="ECO:0000313" key="8">
    <source>
        <dbReference type="EMBL" id="GIJ69469.1"/>
    </source>
</evidence>
<feature type="transmembrane region" description="Helical" evidence="6">
    <location>
        <begin position="257"/>
        <end position="277"/>
    </location>
</feature>
<keyword evidence="5 6" id="KW-0472">Membrane</keyword>
<organism evidence="8 9">
    <name type="scientific">Virgisporangium ochraceum</name>
    <dbReference type="NCBI Taxonomy" id="65505"/>
    <lineage>
        <taxon>Bacteria</taxon>
        <taxon>Bacillati</taxon>
        <taxon>Actinomycetota</taxon>
        <taxon>Actinomycetes</taxon>
        <taxon>Micromonosporales</taxon>
        <taxon>Micromonosporaceae</taxon>
        <taxon>Virgisporangium</taxon>
    </lineage>
</organism>
<comment type="subcellular location">
    <subcellularLocation>
        <location evidence="1">Membrane</location>
        <topology evidence="1">Multi-pass membrane protein</topology>
    </subcellularLocation>
</comment>
<feature type="transmembrane region" description="Helical" evidence="6">
    <location>
        <begin position="283"/>
        <end position="303"/>
    </location>
</feature>
<evidence type="ECO:0000256" key="4">
    <source>
        <dbReference type="ARBA" id="ARBA00022989"/>
    </source>
</evidence>
<feature type="transmembrane region" description="Helical" evidence="6">
    <location>
        <begin position="103"/>
        <end position="125"/>
    </location>
</feature>
<feature type="domain" description="EamA" evidence="7">
    <location>
        <begin position="161"/>
        <end position="298"/>
    </location>
</feature>
<feature type="domain" description="EamA" evidence="7">
    <location>
        <begin position="20"/>
        <end position="149"/>
    </location>
</feature>
<dbReference type="AlphaFoldDB" id="A0A8J3ZS27"/>
<dbReference type="InterPro" id="IPR000620">
    <property type="entry name" value="EamA_dom"/>
</dbReference>
<feature type="transmembrane region" description="Helical" evidence="6">
    <location>
        <begin position="225"/>
        <end position="245"/>
    </location>
</feature>
<dbReference type="Proteomes" id="UP000635606">
    <property type="component" value="Unassembled WGS sequence"/>
</dbReference>
<dbReference type="InterPro" id="IPR050638">
    <property type="entry name" value="AA-Vitamin_Transporters"/>
</dbReference>
<keyword evidence="3 6" id="KW-0812">Transmembrane</keyword>
<feature type="transmembrane region" description="Helical" evidence="6">
    <location>
        <begin position="76"/>
        <end position="97"/>
    </location>
</feature>
<keyword evidence="4 6" id="KW-1133">Transmembrane helix</keyword>
<feature type="transmembrane region" description="Helical" evidence="6">
    <location>
        <begin position="132"/>
        <end position="152"/>
    </location>
</feature>